<proteinExistence type="predicted"/>
<accession>A0A7E4UVM9</accession>
<evidence type="ECO:0000259" key="2">
    <source>
        <dbReference type="PROSITE" id="PS51082"/>
    </source>
</evidence>
<sequence>MPSSASSRLTACATLLTVCLLAPLITAQDIPAAPGTIEAAEPLCGTAESDYAPCVARERADSLFSHCCQQYAPEGCQSLCTYENDELTARNALLQAVKSGKCDLKHVSTVLYCASQNQDNRKCCEHLGLADPKLGVGNRCLRFCDPAGEGISSISRQDVTCLFNWNVMSYCAHAGIKLE</sequence>
<evidence type="ECO:0000256" key="1">
    <source>
        <dbReference type="SAM" id="SignalP"/>
    </source>
</evidence>
<dbReference type="GO" id="GO:0003779">
    <property type="term" value="F:actin binding"/>
    <property type="evidence" value="ECO:0007669"/>
    <property type="project" value="InterPro"/>
</dbReference>
<dbReference type="Proteomes" id="UP000492821">
    <property type="component" value="Unassembled WGS sequence"/>
</dbReference>
<feature type="chain" id="PRO_5028846946" evidence="1">
    <location>
        <begin position="28"/>
        <end position="179"/>
    </location>
</feature>
<dbReference type="AlphaFoldDB" id="A0A7E4UVM9"/>
<dbReference type="InterPro" id="IPR003124">
    <property type="entry name" value="WH2_dom"/>
</dbReference>
<keyword evidence="1" id="KW-0732">Signal</keyword>
<feature type="signal peptide" evidence="1">
    <location>
        <begin position="1"/>
        <end position="27"/>
    </location>
</feature>
<dbReference type="Pfam" id="PF01682">
    <property type="entry name" value="DB"/>
    <property type="match status" value="1"/>
</dbReference>
<dbReference type="PROSITE" id="PS51082">
    <property type="entry name" value="WH2"/>
    <property type="match status" value="1"/>
</dbReference>
<dbReference type="InterPro" id="IPR002602">
    <property type="entry name" value="DB"/>
</dbReference>
<organism evidence="3 4">
    <name type="scientific">Panagrellus redivivus</name>
    <name type="common">Microworm</name>
    <dbReference type="NCBI Taxonomy" id="6233"/>
    <lineage>
        <taxon>Eukaryota</taxon>
        <taxon>Metazoa</taxon>
        <taxon>Ecdysozoa</taxon>
        <taxon>Nematoda</taxon>
        <taxon>Chromadorea</taxon>
        <taxon>Rhabditida</taxon>
        <taxon>Tylenchina</taxon>
        <taxon>Panagrolaimomorpha</taxon>
        <taxon>Panagrolaimoidea</taxon>
        <taxon>Panagrolaimidae</taxon>
        <taxon>Panagrellus</taxon>
    </lineage>
</organism>
<evidence type="ECO:0000313" key="3">
    <source>
        <dbReference type="Proteomes" id="UP000492821"/>
    </source>
</evidence>
<dbReference type="WBParaSite" id="Pan_g13166.t1">
    <property type="protein sequence ID" value="Pan_g13166.t1"/>
    <property type="gene ID" value="Pan_g13166"/>
</dbReference>
<dbReference type="PANTHER" id="PTHR21679">
    <property type="entry name" value="DOMAIN OF UNKNOWN FUNCTION DB DOMAIN-CONTAINING PROTEIN-RELATED"/>
    <property type="match status" value="1"/>
</dbReference>
<reference evidence="3" key="1">
    <citation type="journal article" date="2013" name="Genetics">
        <title>The draft genome and transcriptome of Panagrellus redivivus are shaped by the harsh demands of a free-living lifestyle.</title>
        <authorList>
            <person name="Srinivasan J."/>
            <person name="Dillman A.R."/>
            <person name="Macchietto M.G."/>
            <person name="Heikkinen L."/>
            <person name="Lakso M."/>
            <person name="Fracchia K.M."/>
            <person name="Antoshechkin I."/>
            <person name="Mortazavi A."/>
            <person name="Wong G."/>
            <person name="Sternberg P.W."/>
        </authorList>
    </citation>
    <scope>NUCLEOTIDE SEQUENCE [LARGE SCALE GENOMIC DNA]</scope>
    <source>
        <strain evidence="3">MT8872</strain>
    </source>
</reference>
<protein>
    <submittedName>
        <fullName evidence="4">WH2 domain-containing protein</fullName>
    </submittedName>
</protein>
<feature type="domain" description="WH2" evidence="2">
    <location>
        <begin position="89"/>
        <end position="107"/>
    </location>
</feature>
<keyword evidence="3" id="KW-1185">Reference proteome</keyword>
<evidence type="ECO:0000313" key="4">
    <source>
        <dbReference type="WBParaSite" id="Pan_g13166.t1"/>
    </source>
</evidence>
<name>A0A7E4UVM9_PANRE</name>
<reference evidence="4" key="2">
    <citation type="submission" date="2020-10" db="UniProtKB">
        <authorList>
            <consortium name="WormBaseParasite"/>
        </authorList>
    </citation>
    <scope>IDENTIFICATION</scope>
</reference>